<proteinExistence type="predicted"/>
<sequence>MLFYANIIYFPKSVTFVLLSAHP</sequence>
<organism evidence="1 2">
    <name type="scientific">Triticum urartu</name>
    <name type="common">Red wild einkorn</name>
    <name type="synonym">Crithodium urartu</name>
    <dbReference type="NCBI Taxonomy" id="4572"/>
    <lineage>
        <taxon>Eukaryota</taxon>
        <taxon>Viridiplantae</taxon>
        <taxon>Streptophyta</taxon>
        <taxon>Embryophyta</taxon>
        <taxon>Tracheophyta</taxon>
        <taxon>Spermatophyta</taxon>
        <taxon>Magnoliopsida</taxon>
        <taxon>Liliopsida</taxon>
        <taxon>Poales</taxon>
        <taxon>Poaceae</taxon>
        <taxon>BOP clade</taxon>
        <taxon>Pooideae</taxon>
        <taxon>Triticodae</taxon>
        <taxon>Triticeae</taxon>
        <taxon>Triticinae</taxon>
        <taxon>Triticum</taxon>
    </lineage>
</organism>
<reference evidence="1" key="3">
    <citation type="submission" date="2022-06" db="UniProtKB">
        <authorList>
            <consortium name="EnsemblPlants"/>
        </authorList>
    </citation>
    <scope>IDENTIFICATION</scope>
</reference>
<dbReference type="Proteomes" id="UP000015106">
    <property type="component" value="Chromosome 5"/>
</dbReference>
<protein>
    <submittedName>
        <fullName evidence="1">Uncharacterized protein</fullName>
    </submittedName>
</protein>
<evidence type="ECO:0000313" key="1">
    <source>
        <dbReference type="EnsemblPlants" id="TuG1812G0500005467.01.T01.cds297257"/>
    </source>
</evidence>
<name>A0A8R7UQ39_TRIUA</name>
<dbReference type="Gramene" id="TuG1812G0500005467.01.T01">
    <property type="protein sequence ID" value="TuG1812G0500005467.01.T01.cds297257"/>
    <property type="gene ID" value="TuG1812G0500005467.01"/>
</dbReference>
<dbReference type="AlphaFoldDB" id="A0A8R7UQ39"/>
<reference evidence="2" key="1">
    <citation type="journal article" date="2013" name="Nature">
        <title>Draft genome of the wheat A-genome progenitor Triticum urartu.</title>
        <authorList>
            <person name="Ling H.Q."/>
            <person name="Zhao S."/>
            <person name="Liu D."/>
            <person name="Wang J."/>
            <person name="Sun H."/>
            <person name="Zhang C."/>
            <person name="Fan H."/>
            <person name="Li D."/>
            <person name="Dong L."/>
            <person name="Tao Y."/>
            <person name="Gao C."/>
            <person name="Wu H."/>
            <person name="Li Y."/>
            <person name="Cui Y."/>
            <person name="Guo X."/>
            <person name="Zheng S."/>
            <person name="Wang B."/>
            <person name="Yu K."/>
            <person name="Liang Q."/>
            <person name="Yang W."/>
            <person name="Lou X."/>
            <person name="Chen J."/>
            <person name="Feng M."/>
            <person name="Jian J."/>
            <person name="Zhang X."/>
            <person name="Luo G."/>
            <person name="Jiang Y."/>
            <person name="Liu J."/>
            <person name="Wang Z."/>
            <person name="Sha Y."/>
            <person name="Zhang B."/>
            <person name="Wu H."/>
            <person name="Tang D."/>
            <person name="Shen Q."/>
            <person name="Xue P."/>
            <person name="Zou S."/>
            <person name="Wang X."/>
            <person name="Liu X."/>
            <person name="Wang F."/>
            <person name="Yang Y."/>
            <person name="An X."/>
            <person name="Dong Z."/>
            <person name="Zhang K."/>
            <person name="Zhang X."/>
            <person name="Luo M.C."/>
            <person name="Dvorak J."/>
            <person name="Tong Y."/>
            <person name="Wang J."/>
            <person name="Yang H."/>
            <person name="Li Z."/>
            <person name="Wang D."/>
            <person name="Zhang A."/>
            <person name="Wang J."/>
        </authorList>
    </citation>
    <scope>NUCLEOTIDE SEQUENCE</scope>
    <source>
        <strain evidence="2">cv. G1812</strain>
    </source>
</reference>
<evidence type="ECO:0000313" key="2">
    <source>
        <dbReference type="Proteomes" id="UP000015106"/>
    </source>
</evidence>
<keyword evidence="2" id="KW-1185">Reference proteome</keyword>
<accession>A0A8R7UQ39</accession>
<dbReference type="EnsemblPlants" id="TuG1812G0500005467.01.T01">
    <property type="protein sequence ID" value="TuG1812G0500005467.01.T01.cds297257"/>
    <property type="gene ID" value="TuG1812G0500005467.01"/>
</dbReference>
<reference evidence="1" key="2">
    <citation type="submission" date="2018-03" db="EMBL/GenBank/DDBJ databases">
        <title>The Triticum urartu genome reveals the dynamic nature of wheat genome evolution.</title>
        <authorList>
            <person name="Ling H."/>
            <person name="Ma B."/>
            <person name="Shi X."/>
            <person name="Liu H."/>
            <person name="Dong L."/>
            <person name="Sun H."/>
            <person name="Cao Y."/>
            <person name="Gao Q."/>
            <person name="Zheng S."/>
            <person name="Li Y."/>
            <person name="Yu Y."/>
            <person name="Du H."/>
            <person name="Qi M."/>
            <person name="Li Y."/>
            <person name="Yu H."/>
            <person name="Cui Y."/>
            <person name="Wang N."/>
            <person name="Chen C."/>
            <person name="Wu H."/>
            <person name="Zhao Y."/>
            <person name="Zhang J."/>
            <person name="Li Y."/>
            <person name="Zhou W."/>
            <person name="Zhang B."/>
            <person name="Hu W."/>
            <person name="Eijk M."/>
            <person name="Tang J."/>
            <person name="Witsenboer H."/>
            <person name="Zhao S."/>
            <person name="Li Z."/>
            <person name="Zhang A."/>
            <person name="Wang D."/>
            <person name="Liang C."/>
        </authorList>
    </citation>
    <scope>NUCLEOTIDE SEQUENCE [LARGE SCALE GENOMIC DNA]</scope>
    <source>
        <strain evidence="1">cv. G1812</strain>
    </source>
</reference>